<comment type="caution">
    <text evidence="12">The sequence shown here is derived from an EMBL/GenBank/DDBJ whole genome shotgun (WGS) entry which is preliminary data.</text>
</comment>
<evidence type="ECO:0000256" key="3">
    <source>
        <dbReference type="ARBA" id="ARBA00022722"/>
    </source>
</evidence>
<dbReference type="InterPro" id="IPR027417">
    <property type="entry name" value="P-loop_NTPase"/>
</dbReference>
<protein>
    <submittedName>
        <fullName evidence="12">CRISPR-associated endonuclease/helicase Cas3</fullName>
    </submittedName>
</protein>
<dbReference type="PANTHER" id="PTHR47961:SF6">
    <property type="entry name" value="DNA-DIRECTED DNA POLYMERASE"/>
    <property type="match status" value="1"/>
</dbReference>
<dbReference type="GO" id="GO:0005524">
    <property type="term" value="F:ATP binding"/>
    <property type="evidence" value="ECO:0007669"/>
    <property type="project" value="UniProtKB-KW"/>
</dbReference>
<dbReference type="InterPro" id="IPR014001">
    <property type="entry name" value="Helicase_ATP-bd"/>
</dbReference>
<comment type="similarity">
    <text evidence="1">In the N-terminal section; belongs to the CRISPR-associated nuclease Cas3-HD family.</text>
</comment>
<dbReference type="Gene3D" id="3.40.50.300">
    <property type="entry name" value="P-loop containing nucleotide triphosphate hydrolases"/>
    <property type="match status" value="2"/>
</dbReference>
<feature type="domain" description="Helicase ATP-binding" evidence="10">
    <location>
        <begin position="298"/>
        <end position="492"/>
    </location>
</feature>
<keyword evidence="12" id="KW-0255">Endonuclease</keyword>
<dbReference type="AlphaFoldDB" id="A0A369AZ24"/>
<dbReference type="Proteomes" id="UP000253034">
    <property type="component" value="Unassembled WGS sequence"/>
</dbReference>
<dbReference type="Pfam" id="PF00270">
    <property type="entry name" value="DEAD"/>
    <property type="match status" value="1"/>
</dbReference>
<keyword evidence="3" id="KW-0540">Nuclease</keyword>
<dbReference type="CDD" id="cd09641">
    <property type="entry name" value="Cas3''_I"/>
    <property type="match status" value="1"/>
</dbReference>
<dbReference type="EMBL" id="QPJT01000020">
    <property type="protein sequence ID" value="RCX12704.1"/>
    <property type="molecule type" value="Genomic_DNA"/>
</dbReference>
<dbReference type="PANTHER" id="PTHR47961">
    <property type="entry name" value="DNA POLYMERASE THETA, PUTATIVE (AFU_ORTHOLOGUE AFUA_1G05260)-RELATED"/>
    <property type="match status" value="1"/>
</dbReference>
<dbReference type="InterPro" id="IPR038257">
    <property type="entry name" value="CRISPR-assoc_Cas3_HD_sf"/>
</dbReference>
<dbReference type="InterPro" id="IPR050474">
    <property type="entry name" value="Hel308_SKI2-like"/>
</dbReference>
<evidence type="ECO:0000256" key="1">
    <source>
        <dbReference type="ARBA" id="ARBA00006847"/>
    </source>
</evidence>
<evidence type="ECO:0000256" key="5">
    <source>
        <dbReference type="ARBA" id="ARBA00022741"/>
    </source>
</evidence>
<feature type="domain" description="HD Cas3-type" evidence="11">
    <location>
        <begin position="24"/>
        <end position="232"/>
    </location>
</feature>
<reference evidence="12 13" key="1">
    <citation type="submission" date="2018-07" db="EMBL/GenBank/DDBJ databases">
        <title>Genomic Encyclopedia of Type Strains, Phase IV (KMG-IV): sequencing the most valuable type-strain genomes for metagenomic binning, comparative biology and taxonomic classification.</title>
        <authorList>
            <person name="Goeker M."/>
        </authorList>
    </citation>
    <scope>NUCLEOTIDE SEQUENCE [LARGE SCALE GENOMIC DNA]</scope>
    <source>
        <strain evidence="12 13">DSM 27016</strain>
    </source>
</reference>
<dbReference type="GO" id="GO:0046872">
    <property type="term" value="F:metal ion binding"/>
    <property type="evidence" value="ECO:0007669"/>
    <property type="project" value="UniProtKB-KW"/>
</dbReference>
<dbReference type="SUPFAM" id="SSF52540">
    <property type="entry name" value="P-loop containing nucleoside triphosphate hydrolases"/>
    <property type="match status" value="1"/>
</dbReference>
<sequence length="834" mass="97696">MNFCRLEDIFDCGEKFYAHRDSKGIKEKETLCEHLSLTKKYLMLLLEKKGIEDIVHGIAGNMRLDGSKLSEDYVELISDMFFNAVYLHDTGKINPGFQNRRMENERFRRSREGGGHSLLSALIFIDIYTPVITGRYQGDMKFYMMNILYSFAYQISRHHTYLKSLSGFTDLLEAKKREKSSLACYKPGSADRVNTVHFKKRLERRIARHIDGIEFYILNKLLFSLILACDYYASYEYFNSNAIQDIGIIENVEKLLSIYGQYHVCKGIEKYKADRQHFKEMPINALRSELFMEAERSLLQSMDKGIFYLEAPTGGGKTNISINLALNIIKEDRRYNKIFYIFPFNTLVEQTKETFSEVFGDSLKFTVINSITPIVTKEEEQTDADDGRADYEKSLIDRQFLHYPVVLTTHVNLFNILFGTGREANFALCHLCNSIIILDEIQSYRNIIWNEIILFLDKYSKLLNMKIIIMSATLPRLEEFLDMGQEDKMLSYLIKDRDRFFKAPFFKDRVRLDFQLLEDKEFSLDRLKEFLEEVIAKRGCVGKILFEFIRKSTARDFYNRIKGRDQRVVELTGDDNKFFRNSLLKEIQEARDIIVVATQVVEAGVNIDMDIGFKDISILDSEEQFLGRINRSCTKLGCEAYFFNLDDASKIYGNDVRTQMDLRDTEYQQYLADKDFSGFYKRCIDILKERNSELNKNSINAFISQALELEFLKVQEKMKLITQETFQLYLPYILEDGENTIDGYELWHKYRELCLDGGMEYAQKKVWLSRLSEQMAYFTYTIIAFDAASKDAIRLKCPNSFGSYFYVDEAQRFLTEDKKFDRKEFMNYSGGIFL</sequence>
<evidence type="ECO:0000256" key="8">
    <source>
        <dbReference type="ARBA" id="ARBA00022840"/>
    </source>
</evidence>
<dbReference type="InterPro" id="IPR006483">
    <property type="entry name" value="CRISPR-assoc_Cas3_HD"/>
</dbReference>
<organism evidence="12 13">
    <name type="scientific">Anaerobacterium chartisolvens</name>
    <dbReference type="NCBI Taxonomy" id="1297424"/>
    <lineage>
        <taxon>Bacteria</taxon>
        <taxon>Bacillati</taxon>
        <taxon>Bacillota</taxon>
        <taxon>Clostridia</taxon>
        <taxon>Eubacteriales</taxon>
        <taxon>Oscillospiraceae</taxon>
        <taxon>Anaerobacterium</taxon>
    </lineage>
</organism>
<evidence type="ECO:0000259" key="10">
    <source>
        <dbReference type="PROSITE" id="PS51192"/>
    </source>
</evidence>
<dbReference type="GO" id="GO:0004386">
    <property type="term" value="F:helicase activity"/>
    <property type="evidence" value="ECO:0007669"/>
    <property type="project" value="UniProtKB-KW"/>
</dbReference>
<dbReference type="InterPro" id="IPR054712">
    <property type="entry name" value="Cas3-like_dom"/>
</dbReference>
<dbReference type="PROSITE" id="PS51192">
    <property type="entry name" value="HELICASE_ATP_BIND_1"/>
    <property type="match status" value="1"/>
</dbReference>
<keyword evidence="6" id="KW-0378">Hydrolase</keyword>
<dbReference type="GO" id="GO:0051607">
    <property type="term" value="P:defense response to virus"/>
    <property type="evidence" value="ECO:0007669"/>
    <property type="project" value="UniProtKB-KW"/>
</dbReference>
<evidence type="ECO:0000313" key="13">
    <source>
        <dbReference type="Proteomes" id="UP000253034"/>
    </source>
</evidence>
<dbReference type="NCBIfam" id="TIGR01596">
    <property type="entry name" value="cas3_HD"/>
    <property type="match status" value="1"/>
</dbReference>
<name>A0A369AZ24_9FIRM</name>
<dbReference type="Gene3D" id="1.10.3210.30">
    <property type="match status" value="1"/>
</dbReference>
<accession>A0A369AZ24</accession>
<dbReference type="SMART" id="SM00487">
    <property type="entry name" value="DEXDc"/>
    <property type="match status" value="1"/>
</dbReference>
<keyword evidence="4" id="KW-0479">Metal-binding</keyword>
<dbReference type="Pfam" id="PF22590">
    <property type="entry name" value="Cas3-like_C_2"/>
    <property type="match status" value="1"/>
</dbReference>
<gene>
    <name evidence="12" type="ORF">DFR58_1203</name>
</gene>
<dbReference type="PROSITE" id="PS51643">
    <property type="entry name" value="HD_CAS3"/>
    <property type="match status" value="1"/>
</dbReference>
<evidence type="ECO:0000256" key="7">
    <source>
        <dbReference type="ARBA" id="ARBA00022806"/>
    </source>
</evidence>
<evidence type="ECO:0000256" key="2">
    <source>
        <dbReference type="ARBA" id="ARBA00009046"/>
    </source>
</evidence>
<dbReference type="InterPro" id="IPR011545">
    <property type="entry name" value="DEAD/DEAH_box_helicase_dom"/>
</dbReference>
<keyword evidence="7 12" id="KW-0347">Helicase</keyword>
<evidence type="ECO:0000259" key="11">
    <source>
        <dbReference type="PROSITE" id="PS51643"/>
    </source>
</evidence>
<dbReference type="GO" id="GO:0003676">
    <property type="term" value="F:nucleic acid binding"/>
    <property type="evidence" value="ECO:0007669"/>
    <property type="project" value="InterPro"/>
</dbReference>
<keyword evidence="9" id="KW-0051">Antiviral defense</keyword>
<comment type="similarity">
    <text evidence="2">In the central section; belongs to the CRISPR-associated helicase Cas3 family.</text>
</comment>
<evidence type="ECO:0000313" key="12">
    <source>
        <dbReference type="EMBL" id="RCX12704.1"/>
    </source>
</evidence>
<dbReference type="NCBIfam" id="TIGR01587">
    <property type="entry name" value="cas3_core"/>
    <property type="match status" value="1"/>
</dbReference>
<dbReference type="GO" id="GO:0004519">
    <property type="term" value="F:endonuclease activity"/>
    <property type="evidence" value="ECO:0007669"/>
    <property type="project" value="UniProtKB-KW"/>
</dbReference>
<proteinExistence type="inferred from homology"/>
<evidence type="ECO:0000256" key="6">
    <source>
        <dbReference type="ARBA" id="ARBA00022801"/>
    </source>
</evidence>
<keyword evidence="5" id="KW-0547">Nucleotide-binding</keyword>
<dbReference type="InterPro" id="IPR006474">
    <property type="entry name" value="Helicase_Cas3_CRISPR-ass_core"/>
</dbReference>
<keyword evidence="8" id="KW-0067">ATP-binding</keyword>
<evidence type="ECO:0000256" key="4">
    <source>
        <dbReference type="ARBA" id="ARBA00022723"/>
    </source>
</evidence>
<dbReference type="GO" id="GO:0016787">
    <property type="term" value="F:hydrolase activity"/>
    <property type="evidence" value="ECO:0007669"/>
    <property type="project" value="UniProtKB-KW"/>
</dbReference>
<evidence type="ECO:0000256" key="9">
    <source>
        <dbReference type="ARBA" id="ARBA00023118"/>
    </source>
</evidence>
<keyword evidence="13" id="KW-1185">Reference proteome</keyword>